<dbReference type="EMBL" id="JAUHPW010000001">
    <property type="protein sequence ID" value="MDN4474516.1"/>
    <property type="molecule type" value="Genomic_DNA"/>
</dbReference>
<comment type="caution">
    <text evidence="1">The sequence shown here is derived from an EMBL/GenBank/DDBJ whole genome shotgun (WGS) entry which is preliminary data.</text>
</comment>
<reference evidence="1" key="1">
    <citation type="submission" date="2023-06" db="EMBL/GenBank/DDBJ databases">
        <title>Sysu t00192.</title>
        <authorList>
            <person name="Gao L."/>
            <person name="Fang B.-Z."/>
            <person name="Li W.-J."/>
        </authorList>
    </citation>
    <scope>NUCLEOTIDE SEQUENCE</scope>
    <source>
        <strain evidence="1">SYSU T00192</strain>
    </source>
</reference>
<keyword evidence="2" id="KW-1185">Reference proteome</keyword>
<proteinExistence type="predicted"/>
<name>A0ABT8G5V5_9MICO</name>
<evidence type="ECO:0000313" key="1">
    <source>
        <dbReference type="EMBL" id="MDN4474516.1"/>
    </source>
</evidence>
<evidence type="ECO:0008006" key="3">
    <source>
        <dbReference type="Google" id="ProtNLM"/>
    </source>
</evidence>
<dbReference type="RefSeq" id="WP_301130925.1">
    <property type="nucleotide sequence ID" value="NZ_JAUHPW010000001.1"/>
</dbReference>
<protein>
    <recommendedName>
        <fullName evidence="3">AbiEi antitoxin C-terminal domain-containing protein</fullName>
    </recommendedName>
</protein>
<accession>A0ABT8G5V5</accession>
<gene>
    <name evidence="1" type="ORF">QQX09_01450</name>
</gene>
<organism evidence="1 2">
    <name type="scientific">Demequina litoralis</name>
    <dbReference type="NCBI Taxonomy" id="3051660"/>
    <lineage>
        <taxon>Bacteria</taxon>
        <taxon>Bacillati</taxon>
        <taxon>Actinomycetota</taxon>
        <taxon>Actinomycetes</taxon>
        <taxon>Micrococcales</taxon>
        <taxon>Demequinaceae</taxon>
        <taxon>Demequina</taxon>
    </lineage>
</organism>
<evidence type="ECO:0000313" key="2">
    <source>
        <dbReference type="Proteomes" id="UP001172728"/>
    </source>
</evidence>
<dbReference type="Proteomes" id="UP001172728">
    <property type="component" value="Unassembled WGS sequence"/>
</dbReference>
<sequence>MILLRAADVGRPAFARLARQRIVAPHGPGVARPLDVPDSPGLRALAASPRVPAHVVLTGTAALWVHGWVDDAPVAWHAVGHRGLYRPPHAEVALHSGVTARMGVRVEGGLMLAPPARACVDALRWEEPAVALAAVCGALAAGRIGPPDLEAALAHDAITGGGYARLASLVDEVSRAASRP</sequence>